<accession>A0A323TF31</accession>
<dbReference type="AlphaFoldDB" id="A0A323TF31"/>
<evidence type="ECO:0000313" key="2">
    <source>
        <dbReference type="Proteomes" id="UP000248214"/>
    </source>
</evidence>
<gene>
    <name evidence="1" type="ORF">CR194_15790</name>
</gene>
<evidence type="ECO:0000313" key="1">
    <source>
        <dbReference type="EMBL" id="PYZ92297.1"/>
    </source>
</evidence>
<comment type="caution">
    <text evidence="1">The sequence shown here is derived from an EMBL/GenBank/DDBJ whole genome shotgun (WGS) entry which is preliminary data.</text>
</comment>
<dbReference type="OrthoDB" id="9800461at2"/>
<evidence type="ECO:0008006" key="3">
    <source>
        <dbReference type="Google" id="ProtNLM"/>
    </source>
</evidence>
<keyword evidence="2" id="KW-1185">Reference proteome</keyword>
<sequence>MNPILKKMQYKEFKKVAVLNPPEEFQETLNELKKVTNVHEKPDPISKYEFVLIFVKSDEDLDKQANFIRDGLVEDGMLWFAYPKKSSKKYKVNIHRDKGWQAIQELGFEGVRQVAIDDDWSALRFRHVNFISSKRK</sequence>
<protein>
    <recommendedName>
        <fullName evidence="3">DUF3052 domain-containing protein</fullName>
    </recommendedName>
</protein>
<dbReference type="RefSeq" id="WP_110610815.1">
    <property type="nucleotide sequence ID" value="NZ_PDOD01000004.1"/>
</dbReference>
<proteinExistence type="predicted"/>
<name>A0A323TF31_9BACI</name>
<dbReference type="Proteomes" id="UP000248214">
    <property type="component" value="Unassembled WGS sequence"/>
</dbReference>
<dbReference type="EMBL" id="PDOD01000004">
    <property type="protein sequence ID" value="PYZ92297.1"/>
    <property type="molecule type" value="Genomic_DNA"/>
</dbReference>
<organism evidence="1 2">
    <name type="scientific">Salipaludibacillus keqinensis</name>
    <dbReference type="NCBI Taxonomy" id="2045207"/>
    <lineage>
        <taxon>Bacteria</taxon>
        <taxon>Bacillati</taxon>
        <taxon>Bacillota</taxon>
        <taxon>Bacilli</taxon>
        <taxon>Bacillales</taxon>
        <taxon>Bacillaceae</taxon>
    </lineage>
</organism>
<reference evidence="1 2" key="1">
    <citation type="submission" date="2017-10" db="EMBL/GenBank/DDBJ databases">
        <title>Bacillus sp. nov., a halophilic bacterium isolated from a Keqin Lake.</title>
        <authorList>
            <person name="Wang H."/>
        </authorList>
    </citation>
    <scope>NUCLEOTIDE SEQUENCE [LARGE SCALE GENOMIC DNA]</scope>
    <source>
        <strain evidence="1 2">KQ-12</strain>
    </source>
</reference>